<name>A0ABU2XAY0_9ACTN</name>
<proteinExistence type="predicted"/>
<dbReference type="Proteomes" id="UP001180754">
    <property type="component" value="Unassembled WGS sequence"/>
</dbReference>
<gene>
    <name evidence="1" type="ORF">RND15_10140</name>
</gene>
<dbReference type="RefSeq" id="WP_311723455.1">
    <property type="nucleotide sequence ID" value="NZ_JAVRFD010000004.1"/>
</dbReference>
<protein>
    <recommendedName>
        <fullName evidence="3">SalK</fullName>
    </recommendedName>
</protein>
<accession>A0ABU2XAY0</accession>
<comment type="caution">
    <text evidence="1">The sequence shown here is derived from an EMBL/GenBank/DDBJ whole genome shotgun (WGS) entry which is preliminary data.</text>
</comment>
<sequence length="285" mass="29968">MADDAAARARTMWPLFEPIHAVTYFAPEALAAYEDADLRGFWRGYFAGRAAPLGPVGPGPVVAAFFGFAPAMVARALPAVWGLAAPERALELRRTGATAALARLLAGHERAVERAAEALAPRAADLDGSGRVLAAANGTLDFPDDPLGRLWHAATLLREHRGDGHVAALVAAGLDGCETLALRAAVDLPRTELQPVRGWTDAQWQAAEQRLAERGLLARDGSATDAGRETLRTVEAATDRAAERPWQTLGPDEAADLVSLLTPLATACGSALRFPNPIGVPKPTG</sequence>
<evidence type="ECO:0000313" key="2">
    <source>
        <dbReference type="Proteomes" id="UP001180754"/>
    </source>
</evidence>
<evidence type="ECO:0008006" key="3">
    <source>
        <dbReference type="Google" id="ProtNLM"/>
    </source>
</evidence>
<dbReference type="Pfam" id="PF21863">
    <property type="entry name" value="HTH_67"/>
    <property type="match status" value="1"/>
</dbReference>
<dbReference type="EMBL" id="JAVRFD010000004">
    <property type="protein sequence ID" value="MDT0543081.1"/>
    <property type="molecule type" value="Genomic_DNA"/>
</dbReference>
<dbReference type="NCBIfam" id="NF047719">
    <property type="entry name" value="SCO6745_fam_HTH"/>
    <property type="match status" value="1"/>
</dbReference>
<dbReference type="InterPro" id="IPR054058">
    <property type="entry name" value="HTH_67"/>
</dbReference>
<evidence type="ECO:0000313" key="1">
    <source>
        <dbReference type="EMBL" id="MDT0543081.1"/>
    </source>
</evidence>
<keyword evidence="2" id="KW-1185">Reference proteome</keyword>
<organism evidence="1 2">
    <name type="scientific">Streptomyces lonegramiae</name>
    <dbReference type="NCBI Taxonomy" id="3075524"/>
    <lineage>
        <taxon>Bacteria</taxon>
        <taxon>Bacillati</taxon>
        <taxon>Actinomycetota</taxon>
        <taxon>Actinomycetes</taxon>
        <taxon>Kitasatosporales</taxon>
        <taxon>Streptomycetaceae</taxon>
        <taxon>Streptomyces</taxon>
    </lineage>
</organism>
<reference evidence="1" key="1">
    <citation type="submission" date="2024-05" db="EMBL/GenBank/DDBJ databases">
        <title>30 novel species of actinomycetes from the DSMZ collection.</title>
        <authorList>
            <person name="Nouioui I."/>
        </authorList>
    </citation>
    <scope>NUCLEOTIDE SEQUENCE</scope>
    <source>
        <strain evidence="1">DSM 41529</strain>
    </source>
</reference>